<proteinExistence type="predicted"/>
<evidence type="ECO:0000313" key="2">
    <source>
        <dbReference type="EnsemblPlants" id="Zm00001eb414890_P001"/>
    </source>
</evidence>
<feature type="compositionally biased region" description="Basic and acidic residues" evidence="1">
    <location>
        <begin position="125"/>
        <end position="140"/>
    </location>
</feature>
<feature type="compositionally biased region" description="Basic and acidic residues" evidence="1">
    <location>
        <begin position="149"/>
        <end position="175"/>
    </location>
</feature>
<accession>A0A804RFT1</accession>
<dbReference type="AlphaFoldDB" id="A0A804RFT1"/>
<organism evidence="2 3">
    <name type="scientific">Zea mays</name>
    <name type="common">Maize</name>
    <dbReference type="NCBI Taxonomy" id="4577"/>
    <lineage>
        <taxon>Eukaryota</taxon>
        <taxon>Viridiplantae</taxon>
        <taxon>Streptophyta</taxon>
        <taxon>Embryophyta</taxon>
        <taxon>Tracheophyta</taxon>
        <taxon>Spermatophyta</taxon>
        <taxon>Magnoliopsida</taxon>
        <taxon>Liliopsida</taxon>
        <taxon>Poales</taxon>
        <taxon>Poaceae</taxon>
        <taxon>PACMAD clade</taxon>
        <taxon>Panicoideae</taxon>
        <taxon>Andropogonodae</taxon>
        <taxon>Andropogoneae</taxon>
        <taxon>Tripsacinae</taxon>
        <taxon>Zea</taxon>
    </lineage>
</organism>
<reference evidence="2" key="2">
    <citation type="submission" date="2019-07" db="EMBL/GenBank/DDBJ databases">
        <authorList>
            <person name="Seetharam A."/>
            <person name="Woodhouse M."/>
            <person name="Cannon E."/>
        </authorList>
    </citation>
    <scope>NUCLEOTIDE SEQUENCE [LARGE SCALE GENOMIC DNA]</scope>
    <source>
        <strain evidence="2">cv. B73</strain>
    </source>
</reference>
<dbReference type="InParanoid" id="A0A804RFT1"/>
<evidence type="ECO:0000256" key="1">
    <source>
        <dbReference type="SAM" id="MobiDB-lite"/>
    </source>
</evidence>
<protein>
    <submittedName>
        <fullName evidence="2">Uncharacterized protein</fullName>
    </submittedName>
</protein>
<feature type="region of interest" description="Disordered" evidence="1">
    <location>
        <begin position="112"/>
        <end position="211"/>
    </location>
</feature>
<evidence type="ECO:0000313" key="3">
    <source>
        <dbReference type="Proteomes" id="UP000007305"/>
    </source>
</evidence>
<keyword evidence="3" id="KW-1185">Reference proteome</keyword>
<reference evidence="3" key="1">
    <citation type="journal article" date="2009" name="Science">
        <title>The B73 maize genome: complexity, diversity, and dynamics.</title>
        <authorList>
            <person name="Schnable P.S."/>
            <person name="Ware D."/>
            <person name="Fulton R.S."/>
            <person name="Stein J.C."/>
            <person name="Wei F."/>
            <person name="Pasternak S."/>
            <person name="Liang C."/>
            <person name="Zhang J."/>
            <person name="Fulton L."/>
            <person name="Graves T.A."/>
            <person name="Minx P."/>
            <person name="Reily A.D."/>
            <person name="Courtney L."/>
            <person name="Kruchowski S.S."/>
            <person name="Tomlinson C."/>
            <person name="Strong C."/>
            <person name="Delehaunty K."/>
            <person name="Fronick C."/>
            <person name="Courtney B."/>
            <person name="Rock S.M."/>
            <person name="Belter E."/>
            <person name="Du F."/>
            <person name="Kim K."/>
            <person name="Abbott R.M."/>
            <person name="Cotton M."/>
            <person name="Levy A."/>
            <person name="Marchetto P."/>
            <person name="Ochoa K."/>
            <person name="Jackson S.M."/>
            <person name="Gillam B."/>
            <person name="Chen W."/>
            <person name="Yan L."/>
            <person name="Higginbotham J."/>
            <person name="Cardenas M."/>
            <person name="Waligorski J."/>
            <person name="Applebaum E."/>
            <person name="Phelps L."/>
            <person name="Falcone J."/>
            <person name="Kanchi K."/>
            <person name="Thane T."/>
            <person name="Scimone A."/>
            <person name="Thane N."/>
            <person name="Henke J."/>
            <person name="Wang T."/>
            <person name="Ruppert J."/>
            <person name="Shah N."/>
            <person name="Rotter K."/>
            <person name="Hodges J."/>
            <person name="Ingenthron E."/>
            <person name="Cordes M."/>
            <person name="Kohlberg S."/>
            <person name="Sgro J."/>
            <person name="Delgado B."/>
            <person name="Mead K."/>
            <person name="Chinwalla A."/>
            <person name="Leonard S."/>
            <person name="Crouse K."/>
            <person name="Collura K."/>
            <person name="Kudrna D."/>
            <person name="Currie J."/>
            <person name="He R."/>
            <person name="Angelova A."/>
            <person name="Rajasekar S."/>
            <person name="Mueller T."/>
            <person name="Lomeli R."/>
            <person name="Scara G."/>
            <person name="Ko A."/>
            <person name="Delaney K."/>
            <person name="Wissotski M."/>
            <person name="Lopez G."/>
            <person name="Campos D."/>
            <person name="Braidotti M."/>
            <person name="Ashley E."/>
            <person name="Golser W."/>
            <person name="Kim H."/>
            <person name="Lee S."/>
            <person name="Lin J."/>
            <person name="Dujmic Z."/>
            <person name="Kim W."/>
            <person name="Talag J."/>
            <person name="Zuccolo A."/>
            <person name="Fan C."/>
            <person name="Sebastian A."/>
            <person name="Kramer M."/>
            <person name="Spiegel L."/>
            <person name="Nascimento L."/>
            <person name="Zutavern T."/>
            <person name="Miller B."/>
            <person name="Ambroise C."/>
            <person name="Muller S."/>
            <person name="Spooner W."/>
            <person name="Narechania A."/>
            <person name="Ren L."/>
            <person name="Wei S."/>
            <person name="Kumari S."/>
            <person name="Faga B."/>
            <person name="Levy M.J."/>
            <person name="McMahan L."/>
            <person name="Van Buren P."/>
            <person name="Vaughn M.W."/>
            <person name="Ying K."/>
            <person name="Yeh C.-T."/>
            <person name="Emrich S.J."/>
            <person name="Jia Y."/>
            <person name="Kalyanaraman A."/>
            <person name="Hsia A.-P."/>
            <person name="Barbazuk W.B."/>
            <person name="Baucom R.S."/>
            <person name="Brutnell T.P."/>
            <person name="Carpita N.C."/>
            <person name="Chaparro C."/>
            <person name="Chia J.-M."/>
            <person name="Deragon J.-M."/>
            <person name="Estill J.C."/>
            <person name="Fu Y."/>
            <person name="Jeddeloh J.A."/>
            <person name="Han Y."/>
            <person name="Lee H."/>
            <person name="Li P."/>
            <person name="Lisch D.R."/>
            <person name="Liu S."/>
            <person name="Liu Z."/>
            <person name="Nagel D.H."/>
            <person name="McCann M.C."/>
            <person name="SanMiguel P."/>
            <person name="Myers A.M."/>
            <person name="Nettleton D."/>
            <person name="Nguyen J."/>
            <person name="Penning B.W."/>
            <person name="Ponnala L."/>
            <person name="Schneider K.L."/>
            <person name="Schwartz D.C."/>
            <person name="Sharma A."/>
            <person name="Soderlund C."/>
            <person name="Springer N.M."/>
            <person name="Sun Q."/>
            <person name="Wang H."/>
            <person name="Waterman M."/>
            <person name="Westerman R."/>
            <person name="Wolfgruber T.K."/>
            <person name="Yang L."/>
            <person name="Yu Y."/>
            <person name="Zhang L."/>
            <person name="Zhou S."/>
            <person name="Zhu Q."/>
            <person name="Bennetzen J.L."/>
            <person name="Dawe R.K."/>
            <person name="Jiang J."/>
            <person name="Jiang N."/>
            <person name="Presting G.G."/>
            <person name="Wessler S.R."/>
            <person name="Aluru S."/>
            <person name="Martienssen R.A."/>
            <person name="Clifton S.W."/>
            <person name="McCombie W.R."/>
            <person name="Wing R.A."/>
            <person name="Wilson R.K."/>
        </authorList>
    </citation>
    <scope>NUCLEOTIDE SEQUENCE [LARGE SCALE GENOMIC DNA]</scope>
    <source>
        <strain evidence="3">cv. B73</strain>
    </source>
</reference>
<dbReference type="EnsemblPlants" id="Zm00001eb414890_T001">
    <property type="protein sequence ID" value="Zm00001eb414890_P001"/>
    <property type="gene ID" value="Zm00001eb414890"/>
</dbReference>
<dbReference type="Gramene" id="Zm00001eb414890_T001">
    <property type="protein sequence ID" value="Zm00001eb414890_P001"/>
    <property type="gene ID" value="Zm00001eb414890"/>
</dbReference>
<dbReference type="Proteomes" id="UP000007305">
    <property type="component" value="Chromosome 10"/>
</dbReference>
<name>A0A804RFT1_MAIZE</name>
<sequence length="211" mass="22566">MLVPFPVQTAETTTDAANASASALGQQLRFIYPRNAARERSHRSSLLRTHITNDSNSPSQHITAMALSPSAQATSPLARQLLRHVSFGLVAAAFHRSAPTISRPSVPRGADDVALAASHHQARSVTERVPRRPEAGERRASPRSSGDGDDSKRGYAAHEHRDGGGGDHARGDARTRPAWSPGTRRRRQNAWRTGGGESARGHARTCSAGPP</sequence>
<reference evidence="2" key="3">
    <citation type="submission" date="2021-05" db="UniProtKB">
        <authorList>
            <consortium name="EnsemblPlants"/>
        </authorList>
    </citation>
    <scope>IDENTIFICATION</scope>
    <source>
        <strain evidence="2">cv. B73</strain>
    </source>
</reference>